<evidence type="ECO:0000256" key="2">
    <source>
        <dbReference type="SAM" id="Phobius"/>
    </source>
</evidence>
<dbReference type="GO" id="GO:0016791">
    <property type="term" value="F:phosphatase activity"/>
    <property type="evidence" value="ECO:0007669"/>
    <property type="project" value="TreeGrafter"/>
</dbReference>
<accession>A0AAD7HE36</accession>
<dbReference type="InterPro" id="IPR000560">
    <property type="entry name" value="His_Pase_clade-2"/>
</dbReference>
<proteinExistence type="inferred from homology"/>
<dbReference type="Pfam" id="PF00328">
    <property type="entry name" value="His_Phos_2"/>
    <property type="match status" value="1"/>
</dbReference>
<reference evidence="3" key="1">
    <citation type="submission" date="2023-03" db="EMBL/GenBank/DDBJ databases">
        <title>Massive genome expansion in bonnet fungi (Mycena s.s.) driven by repeated elements and novel gene families across ecological guilds.</title>
        <authorList>
            <consortium name="Lawrence Berkeley National Laboratory"/>
            <person name="Harder C.B."/>
            <person name="Miyauchi S."/>
            <person name="Viragh M."/>
            <person name="Kuo A."/>
            <person name="Thoen E."/>
            <person name="Andreopoulos B."/>
            <person name="Lu D."/>
            <person name="Skrede I."/>
            <person name="Drula E."/>
            <person name="Henrissat B."/>
            <person name="Morin E."/>
            <person name="Kohler A."/>
            <person name="Barry K."/>
            <person name="LaButti K."/>
            <person name="Morin E."/>
            <person name="Salamov A."/>
            <person name="Lipzen A."/>
            <person name="Mereny Z."/>
            <person name="Hegedus B."/>
            <person name="Baldrian P."/>
            <person name="Stursova M."/>
            <person name="Weitz H."/>
            <person name="Taylor A."/>
            <person name="Grigoriev I.V."/>
            <person name="Nagy L.G."/>
            <person name="Martin F."/>
            <person name="Kauserud H."/>
        </authorList>
    </citation>
    <scope>NUCLEOTIDE SEQUENCE</scope>
    <source>
        <strain evidence="3">CBHHK188m</strain>
    </source>
</reference>
<evidence type="ECO:0000256" key="1">
    <source>
        <dbReference type="ARBA" id="ARBA00005375"/>
    </source>
</evidence>
<dbReference type="InterPro" id="IPR050645">
    <property type="entry name" value="Histidine_acid_phosphatase"/>
</dbReference>
<organism evidence="3 4">
    <name type="scientific">Mycena maculata</name>
    <dbReference type="NCBI Taxonomy" id="230809"/>
    <lineage>
        <taxon>Eukaryota</taxon>
        <taxon>Fungi</taxon>
        <taxon>Dikarya</taxon>
        <taxon>Basidiomycota</taxon>
        <taxon>Agaricomycotina</taxon>
        <taxon>Agaricomycetes</taxon>
        <taxon>Agaricomycetidae</taxon>
        <taxon>Agaricales</taxon>
        <taxon>Marasmiineae</taxon>
        <taxon>Mycenaceae</taxon>
        <taxon>Mycena</taxon>
    </lineage>
</organism>
<evidence type="ECO:0000313" key="4">
    <source>
        <dbReference type="Proteomes" id="UP001215280"/>
    </source>
</evidence>
<keyword evidence="4" id="KW-1185">Reference proteome</keyword>
<evidence type="ECO:0000313" key="3">
    <source>
        <dbReference type="EMBL" id="KAJ7718126.1"/>
    </source>
</evidence>
<keyword evidence="2" id="KW-0472">Membrane</keyword>
<dbReference type="SUPFAM" id="SSF53254">
    <property type="entry name" value="Phosphoglycerate mutase-like"/>
    <property type="match status" value="1"/>
</dbReference>
<keyword evidence="2" id="KW-0812">Transmembrane</keyword>
<feature type="transmembrane region" description="Helical" evidence="2">
    <location>
        <begin position="401"/>
        <end position="426"/>
    </location>
</feature>
<name>A0AAD7HE36_9AGAR</name>
<dbReference type="Gene3D" id="3.40.50.1240">
    <property type="entry name" value="Phosphoglycerate mutase-like"/>
    <property type="match status" value="1"/>
</dbReference>
<comment type="caution">
    <text evidence="3">The sequence shown here is derived from an EMBL/GenBank/DDBJ whole genome shotgun (WGS) entry which is preliminary data.</text>
</comment>
<sequence>MAASNDTILGVLILARHGDREGFYQDPTTYTATTTVITPLGTQQEFQLGQELRSIYLNASSPSFISGVNGTLVNQTQVYVRADAGGELGVIYDSAVALLQGLFPGNSNYTTDLANGTTVEGALGGYQYVPIESVEPNEDVSLEGYTDCNTFDDWTTEFYNSPAFLQKSNESAAFLSQLPPYLDGRPVTLENMIYDFMNVQFIHNAAFAKALPPTFLAQALALASYHEYGVFSSPQAFAGRTILPIMLSELESIANASNPLKLAYQSLAYKPFLSLFNMTGVAQQNPELAGIVNYAAAVALEVRQPSSGGEPVIRFNFKNGTGQEFVTYNFLGTTGDVPLSALVNHVNPALINSTADWCTVCNNTQDRGCGALALAASQASAAAVKANVGHHQRISPVGAGFLGAGLTLAVFLAMFGVLAFVGVLTVGRGRSKARSTGSKDSEEKA</sequence>
<dbReference type="AlphaFoldDB" id="A0AAD7HE36"/>
<dbReference type="Proteomes" id="UP001215280">
    <property type="component" value="Unassembled WGS sequence"/>
</dbReference>
<dbReference type="EMBL" id="JARJLG010000310">
    <property type="protein sequence ID" value="KAJ7718126.1"/>
    <property type="molecule type" value="Genomic_DNA"/>
</dbReference>
<keyword evidence="2" id="KW-1133">Transmembrane helix</keyword>
<dbReference type="InterPro" id="IPR029033">
    <property type="entry name" value="His_PPase_superfam"/>
</dbReference>
<gene>
    <name evidence="3" type="ORF">DFH07DRAFT_1012167</name>
</gene>
<comment type="similarity">
    <text evidence="1">Belongs to the histidine acid phosphatase family.</text>
</comment>
<dbReference type="PANTHER" id="PTHR11567">
    <property type="entry name" value="ACID PHOSPHATASE-RELATED"/>
    <property type="match status" value="1"/>
</dbReference>
<dbReference type="PANTHER" id="PTHR11567:SF142">
    <property type="entry name" value="PHOSPHOGLYCERATE MUTASE-LIKE PROTEIN"/>
    <property type="match status" value="1"/>
</dbReference>
<protein>
    <submittedName>
        <fullName evidence="3">Histidine phosphatase superfamily</fullName>
    </submittedName>
</protein>